<feature type="compositionally biased region" description="Basic and acidic residues" evidence="1">
    <location>
        <begin position="100"/>
        <end position="109"/>
    </location>
</feature>
<evidence type="ECO:0000313" key="3">
    <source>
        <dbReference type="Proteomes" id="UP000466694"/>
    </source>
</evidence>
<organism evidence="2 3">
    <name type="scientific">Rhizobium fredii</name>
    <name type="common">Sinorhizobium fredii</name>
    <dbReference type="NCBI Taxonomy" id="380"/>
    <lineage>
        <taxon>Bacteria</taxon>
        <taxon>Pseudomonadati</taxon>
        <taxon>Pseudomonadota</taxon>
        <taxon>Alphaproteobacteria</taxon>
        <taxon>Hyphomicrobiales</taxon>
        <taxon>Rhizobiaceae</taxon>
        <taxon>Sinorhizobium/Ensifer group</taxon>
        <taxon>Sinorhizobium</taxon>
    </lineage>
</organism>
<reference evidence="2 3" key="1">
    <citation type="journal article" date="2013" name="Genome Biol.">
        <title>Comparative genomics of the core and accessory genomes of 48 Sinorhizobium strains comprising five genospecies.</title>
        <authorList>
            <person name="Sugawara M."/>
            <person name="Epstein B."/>
            <person name="Badgley B.D."/>
            <person name="Unno T."/>
            <person name="Xu L."/>
            <person name="Reese J."/>
            <person name="Gyaneshwar P."/>
            <person name="Denny R."/>
            <person name="Mudge J."/>
            <person name="Bharti A.K."/>
            <person name="Farmer A.D."/>
            <person name="May G.D."/>
            <person name="Woodward J.E."/>
            <person name="Medigue C."/>
            <person name="Vallenet D."/>
            <person name="Lajus A."/>
            <person name="Rouy Z."/>
            <person name="Martinez-Vaz B."/>
            <person name="Tiffin P."/>
            <person name="Young N.D."/>
            <person name="Sadowsky M.J."/>
        </authorList>
    </citation>
    <scope>NUCLEOTIDE SEQUENCE [LARGE SCALE GENOMIC DNA]</scope>
    <source>
        <strain evidence="2 3">USDA205</strain>
    </source>
</reference>
<comment type="caution">
    <text evidence="2">The sequence shown here is derived from an EMBL/GenBank/DDBJ whole genome shotgun (WGS) entry which is preliminary data.</text>
</comment>
<dbReference type="AlphaFoldDB" id="A0A844A6S6"/>
<protein>
    <submittedName>
        <fullName evidence="2">Uncharacterized protein</fullName>
    </submittedName>
</protein>
<feature type="region of interest" description="Disordered" evidence="1">
    <location>
        <begin position="65"/>
        <end position="116"/>
    </location>
</feature>
<dbReference type="Proteomes" id="UP000466694">
    <property type="component" value="Unassembled WGS sequence"/>
</dbReference>
<sequence>MSSRNPDQYLDSEDISLLVEILKAAGYSEAKEKDERGEKLAAARFLTDAIQRGVLTKAQLTAALRKRGDAPGGQNQTPAQTKTEAINRWENEGGAIARSPFEHSSKPDMARTPLSS</sequence>
<evidence type="ECO:0000313" key="2">
    <source>
        <dbReference type="EMBL" id="MQX07535.1"/>
    </source>
</evidence>
<proteinExistence type="predicted"/>
<dbReference type="EMBL" id="WISZ01000053">
    <property type="protein sequence ID" value="MQX07535.1"/>
    <property type="molecule type" value="Genomic_DNA"/>
</dbReference>
<evidence type="ECO:0000256" key="1">
    <source>
        <dbReference type="SAM" id="MobiDB-lite"/>
    </source>
</evidence>
<accession>A0A844A6S6</accession>
<feature type="compositionally biased region" description="Polar residues" evidence="1">
    <location>
        <begin position="73"/>
        <end position="84"/>
    </location>
</feature>
<name>A0A844A6S6_RHIFR</name>
<gene>
    <name evidence="2" type="ORF">GHK48_04180</name>
</gene>
<dbReference type="RefSeq" id="WP_014857707.1">
    <property type="nucleotide sequence ID" value="NZ_BJNI01000013.1"/>
</dbReference>